<accession>A0A024GWP8</accession>
<dbReference type="EC" id="4.1.1.47" evidence="8"/>
<dbReference type="GO" id="GO:0005948">
    <property type="term" value="C:acetolactate synthase complex"/>
    <property type="evidence" value="ECO:0007669"/>
    <property type="project" value="TreeGrafter"/>
</dbReference>
<name>A0A024GWP8_9MICC</name>
<dbReference type="RefSeq" id="WP_050053439.1">
    <property type="nucleotide sequence ID" value="NZ_CAQI01000025.1"/>
</dbReference>
<dbReference type="PANTHER" id="PTHR18968">
    <property type="entry name" value="THIAMINE PYROPHOSPHATE ENZYMES"/>
    <property type="match status" value="1"/>
</dbReference>
<keyword evidence="2 4" id="KW-0786">Thiamine pyrophosphate</keyword>
<reference evidence="9" key="1">
    <citation type="journal article" date="2014" name="Genome Announc.">
        <title>Genome Sequence of Arthrobacter siccitolerans 4J27, a Xeroprotectant-Producing Desiccation-Tolerant Microorganism.</title>
        <authorList>
            <person name="Manzanera M."/>
            <person name="Santa-Cruz-Calvo L."/>
            <person name="Vilchez J.I."/>
            <person name="Garcia-Fontana C."/>
            <person name="Silva-Castro G.A."/>
            <person name="Calvo C."/>
            <person name="Gonzalez-Lopez J."/>
        </authorList>
    </citation>
    <scope>NUCLEOTIDE SEQUENCE [LARGE SCALE GENOMIC DNA]</scope>
    <source>
        <strain evidence="9">4J27</strain>
    </source>
</reference>
<dbReference type="AlphaFoldDB" id="A0A024GWP8"/>
<comment type="similarity">
    <text evidence="1 4">Belongs to the TPP enzyme family.</text>
</comment>
<dbReference type="GO" id="GO:0030976">
    <property type="term" value="F:thiamine pyrophosphate binding"/>
    <property type="evidence" value="ECO:0007669"/>
    <property type="project" value="InterPro"/>
</dbReference>
<feature type="domain" description="Thiamine pyrophosphate enzyme central" evidence="5">
    <location>
        <begin position="193"/>
        <end position="329"/>
    </location>
</feature>
<comment type="catalytic activity">
    <reaction evidence="3">
        <text>2 pyruvate + H(+) = (2S)-2-acetolactate + CO2</text>
        <dbReference type="Rhea" id="RHEA:25249"/>
        <dbReference type="ChEBI" id="CHEBI:15361"/>
        <dbReference type="ChEBI" id="CHEBI:15378"/>
        <dbReference type="ChEBI" id="CHEBI:16526"/>
        <dbReference type="ChEBI" id="CHEBI:58476"/>
        <dbReference type="EC" id="2.2.1.6"/>
    </reaction>
</comment>
<dbReference type="Gene3D" id="3.40.50.1220">
    <property type="entry name" value="TPP-binding domain"/>
    <property type="match status" value="1"/>
</dbReference>
<dbReference type="Pfam" id="PF02775">
    <property type="entry name" value="TPP_enzyme_C"/>
    <property type="match status" value="1"/>
</dbReference>
<dbReference type="SUPFAM" id="SSF52518">
    <property type="entry name" value="Thiamin diphosphate-binding fold (THDP-binding)"/>
    <property type="match status" value="2"/>
</dbReference>
<dbReference type="STRING" id="861266.ARTSIC4J27_299"/>
<sequence>MSKMRTVDAAVAILEKERAIEAFGLPGAAINPFYSAMRAHGGIRHTLARHVEGASHMADGFSRAKDGNIGICIGTSGPAGTDMITGLYAAWADSIPMLCITGQAPVAKLHKEDFQAVDIESIAKPVTKMAMTILEPGQVPGAFQKAFQLMRSGRPGPVLLDLPIDVQLAEIEFDIDTYEPLPVEKPKASRKQLEKALDMLTAAQHPLIVAGGGIINAGASAQLVELAETLNIPVIPTLMGWGTIPDDHQLMAGMVGLQTSHRYGNENYLQSDFVIGIGNRWANRHTGGLDTYTAGRKFVHIDIEPTQIGRVFSPDLGIASDAGAALAGLVELATERKAAGSLPDYSAWVAECQDRKASLHRKTHFENIPIKPQRVYEEMNKSFGRDTTYVSTIGLSQIAGAQMLHVFGPRKWINAGQAGPLGWTAPAALGVVRANPEQTVVALSGDYDFQFMIEELAVGAQFNLPYIHVVVNNSYLGLIRQSQRGFNMEQNVSLAFENVNSADLSENARGYGVDHLKVAEGLGCKAVRVEDPNDLAAAFDKAKALMGEFQVPVVVEVILEKITNISMGVEINAVNEFEELAESAADAPTAILALQA</sequence>
<dbReference type="FunFam" id="3.40.50.970:FF:000007">
    <property type="entry name" value="Acetolactate synthase"/>
    <property type="match status" value="1"/>
</dbReference>
<dbReference type="InterPro" id="IPR011766">
    <property type="entry name" value="TPP_enzyme_TPP-bd"/>
</dbReference>
<dbReference type="InterPro" id="IPR029061">
    <property type="entry name" value="THDP-binding"/>
</dbReference>
<dbReference type="GO" id="GO:0050660">
    <property type="term" value="F:flavin adenine dinucleotide binding"/>
    <property type="evidence" value="ECO:0007669"/>
    <property type="project" value="TreeGrafter"/>
</dbReference>
<dbReference type="GO" id="GO:0009097">
    <property type="term" value="P:isoleucine biosynthetic process"/>
    <property type="evidence" value="ECO:0007669"/>
    <property type="project" value="TreeGrafter"/>
</dbReference>
<evidence type="ECO:0000259" key="6">
    <source>
        <dbReference type="Pfam" id="PF02775"/>
    </source>
</evidence>
<dbReference type="GO" id="GO:0000287">
    <property type="term" value="F:magnesium ion binding"/>
    <property type="evidence" value="ECO:0007669"/>
    <property type="project" value="InterPro"/>
</dbReference>
<dbReference type="Pfam" id="PF02776">
    <property type="entry name" value="TPP_enzyme_N"/>
    <property type="match status" value="1"/>
</dbReference>
<dbReference type="Pfam" id="PF00205">
    <property type="entry name" value="TPP_enzyme_M"/>
    <property type="match status" value="1"/>
</dbReference>
<feature type="domain" description="Thiamine pyrophosphate enzyme TPP-binding" evidence="6">
    <location>
        <begin position="393"/>
        <end position="557"/>
    </location>
</feature>
<dbReference type="GO" id="GO:0009028">
    <property type="term" value="F:tartronate-semialdehyde synthase activity"/>
    <property type="evidence" value="ECO:0007669"/>
    <property type="project" value="UniProtKB-EC"/>
</dbReference>
<dbReference type="InterPro" id="IPR006397">
    <property type="entry name" value="Glyox_carbo_lig"/>
</dbReference>
<evidence type="ECO:0000259" key="5">
    <source>
        <dbReference type="Pfam" id="PF00205"/>
    </source>
</evidence>
<comment type="caution">
    <text evidence="8">The sequence shown here is derived from an EMBL/GenBank/DDBJ whole genome shotgun (WGS) entry which is preliminary data.</text>
</comment>
<dbReference type="InterPro" id="IPR045229">
    <property type="entry name" value="TPP_enz"/>
</dbReference>
<proteinExistence type="inferred from homology"/>
<dbReference type="InterPro" id="IPR012000">
    <property type="entry name" value="Thiamin_PyroP_enz_cen_dom"/>
</dbReference>
<organism evidence="8 9">
    <name type="scientific">Pseudarthrobacter siccitolerans</name>
    <dbReference type="NCBI Taxonomy" id="861266"/>
    <lineage>
        <taxon>Bacteria</taxon>
        <taxon>Bacillati</taxon>
        <taxon>Actinomycetota</taxon>
        <taxon>Actinomycetes</taxon>
        <taxon>Micrococcales</taxon>
        <taxon>Micrococcaceae</taxon>
        <taxon>Pseudarthrobacter</taxon>
    </lineage>
</organism>
<gene>
    <name evidence="8" type="primary">gcl</name>
    <name evidence="8" type="ORF">ARTSIC4J27_299</name>
</gene>
<dbReference type="FunFam" id="3.40.50.1220:FF:000008">
    <property type="entry name" value="Acetolactate synthase"/>
    <property type="match status" value="1"/>
</dbReference>
<evidence type="ECO:0000256" key="3">
    <source>
        <dbReference type="ARBA" id="ARBA00048670"/>
    </source>
</evidence>
<keyword evidence="9" id="KW-1185">Reference proteome</keyword>
<evidence type="ECO:0000259" key="7">
    <source>
        <dbReference type="Pfam" id="PF02776"/>
    </source>
</evidence>
<evidence type="ECO:0000256" key="1">
    <source>
        <dbReference type="ARBA" id="ARBA00007812"/>
    </source>
</evidence>
<evidence type="ECO:0000256" key="2">
    <source>
        <dbReference type="ARBA" id="ARBA00023052"/>
    </source>
</evidence>
<feature type="domain" description="Thiamine pyrophosphate enzyme N-terminal TPP-binding" evidence="7">
    <location>
        <begin position="4"/>
        <end position="121"/>
    </location>
</feature>
<dbReference type="InterPro" id="IPR012001">
    <property type="entry name" value="Thiamin_PyroP_enz_TPP-bd_dom"/>
</dbReference>
<dbReference type="PANTHER" id="PTHR18968:SF14">
    <property type="entry name" value="GLYOXYLATE CARBOLIGASE"/>
    <property type="match status" value="1"/>
</dbReference>
<keyword evidence="8" id="KW-0456">Lyase</keyword>
<dbReference type="EMBL" id="CAQI01000025">
    <property type="protein sequence ID" value="CCQ44375.1"/>
    <property type="molecule type" value="Genomic_DNA"/>
</dbReference>
<dbReference type="Gene3D" id="3.40.50.970">
    <property type="match status" value="2"/>
</dbReference>
<dbReference type="OrthoDB" id="4494979at2"/>
<dbReference type="GO" id="GO:0003984">
    <property type="term" value="F:acetolactate synthase activity"/>
    <property type="evidence" value="ECO:0007669"/>
    <property type="project" value="UniProtKB-EC"/>
</dbReference>
<dbReference type="GO" id="GO:0009436">
    <property type="term" value="P:glyoxylate catabolic process"/>
    <property type="evidence" value="ECO:0007669"/>
    <property type="project" value="InterPro"/>
</dbReference>
<protein>
    <submittedName>
        <fullName evidence="8">Glyoxylate carboligase</fullName>
        <ecNumber evidence="8">4.1.1.47</ecNumber>
    </submittedName>
</protein>
<evidence type="ECO:0000313" key="8">
    <source>
        <dbReference type="EMBL" id="CCQ44375.1"/>
    </source>
</evidence>
<dbReference type="InterPro" id="IPR029035">
    <property type="entry name" value="DHS-like_NAD/FAD-binding_dom"/>
</dbReference>
<dbReference type="CDD" id="cd07035">
    <property type="entry name" value="TPP_PYR_POX_like"/>
    <property type="match status" value="1"/>
</dbReference>
<dbReference type="Proteomes" id="UP000035722">
    <property type="component" value="Unassembled WGS sequence"/>
</dbReference>
<evidence type="ECO:0000256" key="4">
    <source>
        <dbReference type="RuleBase" id="RU362132"/>
    </source>
</evidence>
<keyword evidence="8" id="KW-0436">Ligase</keyword>
<dbReference type="NCBIfam" id="NF008431">
    <property type="entry name" value="PRK11269.1"/>
    <property type="match status" value="1"/>
</dbReference>
<dbReference type="GO" id="GO:0009099">
    <property type="term" value="P:L-valine biosynthetic process"/>
    <property type="evidence" value="ECO:0007669"/>
    <property type="project" value="TreeGrafter"/>
</dbReference>
<dbReference type="GO" id="GO:0016874">
    <property type="term" value="F:ligase activity"/>
    <property type="evidence" value="ECO:0007669"/>
    <property type="project" value="UniProtKB-KW"/>
</dbReference>
<dbReference type="SUPFAM" id="SSF52467">
    <property type="entry name" value="DHS-like NAD/FAD-binding domain"/>
    <property type="match status" value="1"/>
</dbReference>
<evidence type="ECO:0000313" key="9">
    <source>
        <dbReference type="Proteomes" id="UP000035722"/>
    </source>
</evidence>
<dbReference type="NCBIfam" id="TIGR01504">
    <property type="entry name" value="glyox_carbo_lig"/>
    <property type="match status" value="1"/>
</dbReference>